<comment type="caution">
    <text evidence="1">The sequence shown here is derived from an EMBL/GenBank/DDBJ whole genome shotgun (WGS) entry which is preliminary data.</text>
</comment>
<name>A0AAD9NSZ6_RIDPI</name>
<sequence length="94" mass="10546">MHRYVNSRSMCPVASVIPSVTCRSISSISGTLPFDLCRIRPSSGSVGCTYAVRVTTTSGVAKWQRVIIAEIRWRMRICAELRISHLFNFSRLTP</sequence>
<gene>
    <name evidence="1" type="ORF">NP493_486g02071</name>
</gene>
<proteinExistence type="predicted"/>
<organism evidence="1 2">
    <name type="scientific">Ridgeia piscesae</name>
    <name type="common">Tubeworm</name>
    <dbReference type="NCBI Taxonomy" id="27915"/>
    <lineage>
        <taxon>Eukaryota</taxon>
        <taxon>Metazoa</taxon>
        <taxon>Spiralia</taxon>
        <taxon>Lophotrochozoa</taxon>
        <taxon>Annelida</taxon>
        <taxon>Polychaeta</taxon>
        <taxon>Sedentaria</taxon>
        <taxon>Canalipalpata</taxon>
        <taxon>Sabellida</taxon>
        <taxon>Siboglinidae</taxon>
        <taxon>Ridgeia</taxon>
    </lineage>
</organism>
<dbReference type="AlphaFoldDB" id="A0AAD9NSZ6"/>
<accession>A0AAD9NSZ6</accession>
<dbReference type="EMBL" id="JAODUO010000485">
    <property type="protein sequence ID" value="KAK2179531.1"/>
    <property type="molecule type" value="Genomic_DNA"/>
</dbReference>
<keyword evidence="2" id="KW-1185">Reference proteome</keyword>
<evidence type="ECO:0000313" key="2">
    <source>
        <dbReference type="Proteomes" id="UP001209878"/>
    </source>
</evidence>
<protein>
    <submittedName>
        <fullName evidence="1">Uncharacterized protein</fullName>
    </submittedName>
</protein>
<evidence type="ECO:0000313" key="1">
    <source>
        <dbReference type="EMBL" id="KAK2179531.1"/>
    </source>
</evidence>
<reference evidence="1" key="1">
    <citation type="journal article" date="2023" name="Mol. Biol. Evol.">
        <title>Third-Generation Sequencing Reveals the Adaptive Role of the Epigenome in Three Deep-Sea Polychaetes.</title>
        <authorList>
            <person name="Perez M."/>
            <person name="Aroh O."/>
            <person name="Sun Y."/>
            <person name="Lan Y."/>
            <person name="Juniper S.K."/>
            <person name="Young C.R."/>
            <person name="Angers B."/>
            <person name="Qian P.Y."/>
        </authorList>
    </citation>
    <scope>NUCLEOTIDE SEQUENCE</scope>
    <source>
        <strain evidence="1">R07B-5</strain>
    </source>
</reference>
<dbReference type="Proteomes" id="UP001209878">
    <property type="component" value="Unassembled WGS sequence"/>
</dbReference>